<comment type="similarity">
    <text evidence="3 15">Belongs to the PNT beta subunit family.</text>
</comment>
<dbReference type="Pfam" id="PF02233">
    <property type="entry name" value="PNTB"/>
    <property type="match status" value="1"/>
</dbReference>
<dbReference type="KEGG" id="nio:NITINOP_0702"/>
<keyword evidence="19" id="KW-1185">Reference proteome</keyword>
<dbReference type="PANTHER" id="PTHR44758:SF1">
    <property type="entry name" value="NAD(P) TRANSHYDROGENASE SUBUNIT BETA"/>
    <property type="match status" value="1"/>
</dbReference>
<feature type="transmembrane region" description="Helical" evidence="16">
    <location>
        <begin position="119"/>
        <end position="141"/>
    </location>
</feature>
<evidence type="ECO:0000256" key="1">
    <source>
        <dbReference type="ARBA" id="ARBA00003943"/>
    </source>
</evidence>
<evidence type="ECO:0000256" key="2">
    <source>
        <dbReference type="ARBA" id="ARBA00004429"/>
    </source>
</evidence>
<keyword evidence="6 15" id="KW-1003">Cell membrane</keyword>
<evidence type="ECO:0000256" key="5">
    <source>
        <dbReference type="ARBA" id="ARBA00014581"/>
    </source>
</evidence>
<keyword evidence="10 15" id="KW-1278">Translocase</keyword>
<feature type="transmembrane region" description="Helical" evidence="16">
    <location>
        <begin position="237"/>
        <end position="256"/>
    </location>
</feature>
<evidence type="ECO:0000256" key="10">
    <source>
        <dbReference type="ARBA" id="ARBA00022967"/>
    </source>
</evidence>
<evidence type="ECO:0000256" key="12">
    <source>
        <dbReference type="ARBA" id="ARBA00023027"/>
    </source>
</evidence>
<evidence type="ECO:0000259" key="17">
    <source>
        <dbReference type="Pfam" id="PF02233"/>
    </source>
</evidence>
<comment type="subcellular location">
    <subcellularLocation>
        <location evidence="2">Cell inner membrane</location>
        <topology evidence="2">Multi-pass membrane protein</topology>
    </subcellularLocation>
</comment>
<dbReference type="GO" id="GO:0016491">
    <property type="term" value="F:oxidoreductase activity"/>
    <property type="evidence" value="ECO:0007669"/>
    <property type="project" value="UniProtKB-KW"/>
</dbReference>
<feature type="transmembrane region" description="Helical" evidence="16">
    <location>
        <begin position="212"/>
        <end position="231"/>
    </location>
</feature>
<dbReference type="PANTHER" id="PTHR44758">
    <property type="entry name" value="NAD(P) TRANSHYDROGENASE SUBUNIT BETA"/>
    <property type="match status" value="1"/>
</dbReference>
<dbReference type="Gene3D" id="3.40.50.1220">
    <property type="entry name" value="TPP-binding domain"/>
    <property type="match status" value="1"/>
</dbReference>
<dbReference type="GO" id="GO:0050661">
    <property type="term" value="F:NADP binding"/>
    <property type="evidence" value="ECO:0007669"/>
    <property type="project" value="InterPro"/>
</dbReference>
<evidence type="ECO:0000256" key="3">
    <source>
        <dbReference type="ARBA" id="ARBA00007919"/>
    </source>
</evidence>
<dbReference type="EMBL" id="LN885086">
    <property type="protein sequence ID" value="CUQ65677.1"/>
    <property type="molecule type" value="Genomic_DNA"/>
</dbReference>
<feature type="transmembrane region" description="Helical" evidence="16">
    <location>
        <begin position="161"/>
        <end position="179"/>
    </location>
</feature>
<sequence>MNQALINLGYLVASALFIAGLKGLAHPRSAPRGNVMGATGMLIAVGLTLLDRRIVNMQSIVVVLALGAVIGATLAVKIRMTAMPQLVALLNGLGGGASVFVAGVGLLEVRNAEVSALHHFTVAAVISGIVGAVTFWGSVIAFAKLQELIADESVRVPGQRVVTFALAAAAAGLGLWLVLVPAPCAVYWFVVVVSSLLGLLLVLPVGGADMPVVIALLNSCSGLAASATGFVLDNNVLIIAGSLVGASGFILTQIMCRAMNRSLIDVLAGITPSEPRDGKADDIYKGRVKTGSPEEVALLFDAARRVVIVPGFGMAVSQAQHAVAQLAALLRARGVEVEFAIHPVAGRMPGHMNVLLAEANVPYELLKDLDESNASFDRTDVALVIGANDVVNPIARTDAASPIAGMPILDVDKSAAIVVVKRSLSPGFAGIPNPLFANDKTIMLFGDARDMVQAIVKALKET</sequence>
<dbReference type="InterPro" id="IPR034300">
    <property type="entry name" value="PNTB-like"/>
</dbReference>
<keyword evidence="7 15" id="KW-0997">Cell inner membrane</keyword>
<dbReference type="SUPFAM" id="SSF52467">
    <property type="entry name" value="DHS-like NAD/FAD-binding domain"/>
    <property type="match status" value="1"/>
</dbReference>
<dbReference type="GO" id="GO:0008750">
    <property type="term" value="F:proton-translocating NAD(P)+ transhydrogenase activity"/>
    <property type="evidence" value="ECO:0007669"/>
    <property type="project" value="UniProtKB-EC"/>
</dbReference>
<feature type="transmembrane region" description="Helical" evidence="16">
    <location>
        <begin position="56"/>
        <end position="76"/>
    </location>
</feature>
<organism evidence="18 19">
    <name type="scientific">Candidatus Nitrospira inopinata</name>
    <dbReference type="NCBI Taxonomy" id="1715989"/>
    <lineage>
        <taxon>Bacteria</taxon>
        <taxon>Pseudomonadati</taxon>
        <taxon>Nitrospirota</taxon>
        <taxon>Nitrospiria</taxon>
        <taxon>Nitrospirales</taxon>
        <taxon>Nitrospiraceae</taxon>
        <taxon>Nitrospira</taxon>
    </lineage>
</organism>
<dbReference type="OrthoDB" id="9763786at2"/>
<evidence type="ECO:0000256" key="9">
    <source>
        <dbReference type="ARBA" id="ARBA00022857"/>
    </source>
</evidence>
<name>A0A0S4KQP3_9BACT</name>
<feature type="transmembrane region" description="Helical" evidence="16">
    <location>
        <begin position="88"/>
        <end position="107"/>
    </location>
</feature>
<feature type="domain" description="NADP transhydrogenase beta-like" evidence="17">
    <location>
        <begin position="7"/>
        <end position="457"/>
    </location>
</feature>
<evidence type="ECO:0000313" key="19">
    <source>
        <dbReference type="Proteomes" id="UP000066284"/>
    </source>
</evidence>
<evidence type="ECO:0000256" key="16">
    <source>
        <dbReference type="SAM" id="Phobius"/>
    </source>
</evidence>
<comment type="catalytic activity">
    <reaction evidence="14 15">
        <text>NAD(+) + NADPH + H(+)(in) = NADH + NADP(+) + H(+)(out)</text>
        <dbReference type="Rhea" id="RHEA:47992"/>
        <dbReference type="ChEBI" id="CHEBI:15378"/>
        <dbReference type="ChEBI" id="CHEBI:57540"/>
        <dbReference type="ChEBI" id="CHEBI:57783"/>
        <dbReference type="ChEBI" id="CHEBI:57945"/>
        <dbReference type="ChEBI" id="CHEBI:58349"/>
        <dbReference type="EC" id="7.1.1.1"/>
    </reaction>
</comment>
<comment type="function">
    <text evidence="1 15">The transhydrogenation between NADH and NADP is coupled to respiration and ATP hydrolysis and functions as a proton pump across the membrane.</text>
</comment>
<evidence type="ECO:0000256" key="7">
    <source>
        <dbReference type="ARBA" id="ARBA00022519"/>
    </source>
</evidence>
<evidence type="ECO:0000256" key="14">
    <source>
        <dbReference type="ARBA" id="ARBA00048202"/>
    </source>
</evidence>
<proteinExistence type="inferred from homology"/>
<accession>A0A0S4KQP3</accession>
<keyword evidence="9 15" id="KW-0521">NADP</keyword>
<evidence type="ECO:0000256" key="8">
    <source>
        <dbReference type="ARBA" id="ARBA00022692"/>
    </source>
</evidence>
<dbReference type="STRING" id="1715989.NITINOP_0702"/>
<evidence type="ECO:0000256" key="6">
    <source>
        <dbReference type="ARBA" id="ARBA00022475"/>
    </source>
</evidence>
<reference evidence="19" key="1">
    <citation type="submission" date="2015-09" db="EMBL/GenBank/DDBJ databases">
        <authorList>
            <person name="Daims H."/>
        </authorList>
    </citation>
    <scope>NUCLEOTIDE SEQUENCE [LARGE SCALE GENOMIC DNA]</scope>
</reference>
<keyword evidence="12 15" id="KW-0520">NAD</keyword>
<evidence type="ECO:0000256" key="13">
    <source>
        <dbReference type="ARBA" id="ARBA00023136"/>
    </source>
</evidence>
<dbReference type="InterPro" id="IPR012136">
    <property type="entry name" value="NADH_DH_b"/>
</dbReference>
<evidence type="ECO:0000256" key="15">
    <source>
        <dbReference type="PIRNR" id="PIRNR000204"/>
    </source>
</evidence>
<keyword evidence="8 16" id="KW-0812">Transmembrane</keyword>
<dbReference type="RefSeq" id="WP_062483213.1">
    <property type="nucleotide sequence ID" value="NZ_LN885086.1"/>
</dbReference>
<feature type="transmembrane region" description="Helical" evidence="16">
    <location>
        <begin position="6"/>
        <end position="25"/>
    </location>
</feature>
<dbReference type="EC" id="7.1.1.1" evidence="4 15"/>
<keyword evidence="18" id="KW-0560">Oxidoreductase</keyword>
<dbReference type="Proteomes" id="UP000066284">
    <property type="component" value="Chromosome 1"/>
</dbReference>
<evidence type="ECO:0000256" key="4">
    <source>
        <dbReference type="ARBA" id="ARBA00012943"/>
    </source>
</evidence>
<keyword evidence="11 16" id="KW-1133">Transmembrane helix</keyword>
<protein>
    <recommendedName>
        <fullName evidence="5 15">NAD(P) transhydrogenase subunit beta</fullName>
        <ecNumber evidence="4 15">7.1.1.1</ecNumber>
    </recommendedName>
    <alternativeName>
        <fullName evidence="15">Nicotinamide nucleotide transhydrogenase subunit beta</fullName>
    </alternativeName>
</protein>
<evidence type="ECO:0000313" key="18">
    <source>
        <dbReference type="EMBL" id="CUQ65677.1"/>
    </source>
</evidence>
<dbReference type="AlphaFoldDB" id="A0A0S4KQP3"/>
<dbReference type="PIRSF" id="PIRSF000204">
    <property type="entry name" value="PNTB"/>
    <property type="match status" value="1"/>
</dbReference>
<gene>
    <name evidence="18" type="primary">pntB</name>
    <name evidence="18" type="ORF">NITINOP_0702</name>
</gene>
<dbReference type="GO" id="GO:0005886">
    <property type="term" value="C:plasma membrane"/>
    <property type="evidence" value="ECO:0007669"/>
    <property type="project" value="UniProtKB-SubCell"/>
</dbReference>
<evidence type="ECO:0000256" key="11">
    <source>
        <dbReference type="ARBA" id="ARBA00022989"/>
    </source>
</evidence>
<keyword evidence="13 15" id="KW-0472">Membrane</keyword>
<feature type="transmembrane region" description="Helical" evidence="16">
    <location>
        <begin position="185"/>
        <end position="205"/>
    </location>
</feature>
<feature type="transmembrane region" description="Helical" evidence="16">
    <location>
        <begin position="32"/>
        <end position="50"/>
    </location>
</feature>
<dbReference type="InterPro" id="IPR029035">
    <property type="entry name" value="DHS-like_NAD/FAD-binding_dom"/>
</dbReference>